<evidence type="ECO:0000256" key="1">
    <source>
        <dbReference type="SAM" id="MobiDB-lite"/>
    </source>
</evidence>
<dbReference type="PaxDb" id="39947-A0A0P0V518"/>
<dbReference type="InParanoid" id="A0A0P0V518"/>
<dbReference type="AlphaFoldDB" id="A0A0P0V518"/>
<proteinExistence type="predicted"/>
<reference evidence="3" key="1">
    <citation type="journal article" date="2005" name="Nature">
        <title>The map-based sequence of the rice genome.</title>
        <authorList>
            <consortium name="International rice genome sequencing project (IRGSP)"/>
            <person name="Matsumoto T."/>
            <person name="Wu J."/>
            <person name="Kanamori H."/>
            <person name="Katayose Y."/>
            <person name="Fujisawa M."/>
            <person name="Namiki N."/>
            <person name="Mizuno H."/>
            <person name="Yamamoto K."/>
            <person name="Antonio B.A."/>
            <person name="Baba T."/>
            <person name="Sakata K."/>
            <person name="Nagamura Y."/>
            <person name="Aoki H."/>
            <person name="Arikawa K."/>
            <person name="Arita K."/>
            <person name="Bito T."/>
            <person name="Chiden Y."/>
            <person name="Fujitsuka N."/>
            <person name="Fukunaka R."/>
            <person name="Hamada M."/>
            <person name="Harada C."/>
            <person name="Hayashi A."/>
            <person name="Hijishita S."/>
            <person name="Honda M."/>
            <person name="Hosokawa S."/>
            <person name="Ichikawa Y."/>
            <person name="Idonuma A."/>
            <person name="Iijima M."/>
            <person name="Ikeda M."/>
            <person name="Ikeno M."/>
            <person name="Ito K."/>
            <person name="Ito S."/>
            <person name="Ito T."/>
            <person name="Ito Y."/>
            <person name="Ito Y."/>
            <person name="Iwabuchi A."/>
            <person name="Kamiya K."/>
            <person name="Karasawa W."/>
            <person name="Kurita K."/>
            <person name="Katagiri S."/>
            <person name="Kikuta A."/>
            <person name="Kobayashi H."/>
            <person name="Kobayashi N."/>
            <person name="Machita K."/>
            <person name="Maehara T."/>
            <person name="Masukawa M."/>
            <person name="Mizubayashi T."/>
            <person name="Mukai Y."/>
            <person name="Nagasaki H."/>
            <person name="Nagata Y."/>
            <person name="Naito S."/>
            <person name="Nakashima M."/>
            <person name="Nakama Y."/>
            <person name="Nakamichi Y."/>
            <person name="Nakamura M."/>
            <person name="Meguro A."/>
            <person name="Negishi M."/>
            <person name="Ohta I."/>
            <person name="Ohta T."/>
            <person name="Okamoto M."/>
            <person name="Ono N."/>
            <person name="Saji S."/>
            <person name="Sakaguchi M."/>
            <person name="Sakai K."/>
            <person name="Shibata M."/>
            <person name="Shimokawa T."/>
            <person name="Song J."/>
            <person name="Takazaki Y."/>
            <person name="Terasawa K."/>
            <person name="Tsugane M."/>
            <person name="Tsuji K."/>
            <person name="Ueda S."/>
            <person name="Waki K."/>
            <person name="Yamagata H."/>
            <person name="Yamamoto M."/>
            <person name="Yamamoto S."/>
            <person name="Yamane H."/>
            <person name="Yoshiki S."/>
            <person name="Yoshihara R."/>
            <person name="Yukawa K."/>
            <person name="Zhong H."/>
            <person name="Yano M."/>
            <person name="Yuan Q."/>
            <person name="Ouyang S."/>
            <person name="Liu J."/>
            <person name="Jones K.M."/>
            <person name="Gansberger K."/>
            <person name="Moffat K."/>
            <person name="Hill J."/>
            <person name="Bera J."/>
            <person name="Fadrosh D."/>
            <person name="Jin S."/>
            <person name="Johri S."/>
            <person name="Kim M."/>
            <person name="Overton L."/>
            <person name="Reardon M."/>
            <person name="Tsitrin T."/>
            <person name="Vuong H."/>
            <person name="Weaver B."/>
            <person name="Ciecko A."/>
            <person name="Tallon L."/>
            <person name="Jackson J."/>
            <person name="Pai G."/>
            <person name="Aken S.V."/>
            <person name="Utterback T."/>
            <person name="Reidmuller S."/>
            <person name="Feldblyum T."/>
            <person name="Hsiao J."/>
            <person name="Zismann V."/>
            <person name="Iobst S."/>
            <person name="de Vazeille A.R."/>
            <person name="Buell C.R."/>
            <person name="Ying K."/>
            <person name="Li Y."/>
            <person name="Lu T."/>
            <person name="Huang Y."/>
            <person name="Zhao Q."/>
            <person name="Feng Q."/>
            <person name="Zhang L."/>
            <person name="Zhu J."/>
            <person name="Weng Q."/>
            <person name="Mu J."/>
            <person name="Lu Y."/>
            <person name="Fan D."/>
            <person name="Liu Y."/>
            <person name="Guan J."/>
            <person name="Zhang Y."/>
            <person name="Yu S."/>
            <person name="Liu X."/>
            <person name="Zhang Y."/>
            <person name="Hong G."/>
            <person name="Han B."/>
            <person name="Choisne N."/>
            <person name="Demange N."/>
            <person name="Orjeda G."/>
            <person name="Samain S."/>
            <person name="Cattolico L."/>
            <person name="Pelletier E."/>
            <person name="Couloux A."/>
            <person name="Segurens B."/>
            <person name="Wincker P."/>
            <person name="D'Hont A."/>
            <person name="Scarpelli C."/>
            <person name="Weissenbach J."/>
            <person name="Salanoubat M."/>
            <person name="Quetier F."/>
            <person name="Yu Y."/>
            <person name="Kim H.R."/>
            <person name="Rambo T."/>
            <person name="Currie J."/>
            <person name="Collura K."/>
            <person name="Luo M."/>
            <person name="Yang T."/>
            <person name="Ammiraju J.S.S."/>
            <person name="Engler F."/>
            <person name="Soderlund C."/>
            <person name="Wing R.A."/>
            <person name="Palmer L.E."/>
            <person name="de la Bastide M."/>
            <person name="Spiegel L."/>
            <person name="Nascimento L."/>
            <person name="Zutavern T."/>
            <person name="O'Shaughnessy A."/>
            <person name="Dike S."/>
            <person name="Dedhia N."/>
            <person name="Preston R."/>
            <person name="Balija V."/>
            <person name="McCombie W.R."/>
            <person name="Chow T."/>
            <person name="Chen H."/>
            <person name="Chung M."/>
            <person name="Chen C."/>
            <person name="Shaw J."/>
            <person name="Wu H."/>
            <person name="Hsiao K."/>
            <person name="Chao Y."/>
            <person name="Chu M."/>
            <person name="Cheng C."/>
            <person name="Hour A."/>
            <person name="Lee P."/>
            <person name="Lin S."/>
            <person name="Lin Y."/>
            <person name="Liou J."/>
            <person name="Liu S."/>
            <person name="Hsing Y."/>
            <person name="Raghuvanshi S."/>
            <person name="Mohanty A."/>
            <person name="Bharti A.K."/>
            <person name="Gaur A."/>
            <person name="Gupta V."/>
            <person name="Kumar D."/>
            <person name="Ravi V."/>
            <person name="Vij S."/>
            <person name="Kapur A."/>
            <person name="Khurana P."/>
            <person name="Khurana P."/>
            <person name="Khurana J.P."/>
            <person name="Tyagi A.K."/>
            <person name="Gaikwad K."/>
            <person name="Singh A."/>
            <person name="Dalal V."/>
            <person name="Srivastava S."/>
            <person name="Dixit A."/>
            <person name="Pal A.K."/>
            <person name="Ghazi I.A."/>
            <person name="Yadav M."/>
            <person name="Pandit A."/>
            <person name="Bhargava A."/>
            <person name="Sureshbabu K."/>
            <person name="Batra K."/>
            <person name="Sharma T.R."/>
            <person name="Mohapatra T."/>
            <person name="Singh N.K."/>
            <person name="Messing J."/>
            <person name="Nelson A.B."/>
            <person name="Fuks G."/>
            <person name="Kavchok S."/>
            <person name="Keizer G."/>
            <person name="Linton E."/>
            <person name="Llaca V."/>
            <person name="Song R."/>
            <person name="Tanyolac B."/>
            <person name="Young S."/>
            <person name="Ho-Il K."/>
            <person name="Hahn J.H."/>
            <person name="Sangsakoo G."/>
            <person name="Vanavichit A."/>
            <person name="de Mattos Luiz.A.T."/>
            <person name="Zimmer P.D."/>
            <person name="Malone G."/>
            <person name="Dellagostin O."/>
            <person name="de Oliveira A.C."/>
            <person name="Bevan M."/>
            <person name="Bancroft I."/>
            <person name="Minx P."/>
            <person name="Cordum H."/>
            <person name="Wilson R."/>
            <person name="Cheng Z."/>
            <person name="Jin W."/>
            <person name="Jiang J."/>
            <person name="Leong S.A."/>
            <person name="Iwama H."/>
            <person name="Gojobori T."/>
            <person name="Itoh T."/>
            <person name="Niimura Y."/>
            <person name="Fujii Y."/>
            <person name="Habara T."/>
            <person name="Sakai H."/>
            <person name="Sato Y."/>
            <person name="Wilson G."/>
            <person name="Kumar K."/>
            <person name="McCouch S."/>
            <person name="Juretic N."/>
            <person name="Hoen D."/>
            <person name="Wright S."/>
            <person name="Bruskiewich R."/>
            <person name="Bureau T."/>
            <person name="Miyao A."/>
            <person name="Hirochika H."/>
            <person name="Nishikawa T."/>
            <person name="Kadowaki K."/>
            <person name="Sugiura M."/>
            <person name="Burr B."/>
            <person name="Sasaki T."/>
        </authorList>
    </citation>
    <scope>NUCLEOTIDE SEQUENCE [LARGE SCALE GENOMIC DNA]</scope>
    <source>
        <strain evidence="3">cv. Nipponbare</strain>
    </source>
</reference>
<protein>
    <submittedName>
        <fullName evidence="2">Os01g0608900 protein</fullName>
    </submittedName>
</protein>
<sequence>RPYLPLPPANGGGAARRRDRSSRSPGGQAAKGSSPRASSTRPSKFSLLLYLSLSRICRELSHWGHGVGGSSVFSLFFFEIFISTCQHSALIRSNQADEGRCR</sequence>
<feature type="region of interest" description="Disordered" evidence="1">
    <location>
        <begin position="1"/>
        <end position="42"/>
    </location>
</feature>
<accession>A0A0P0V518</accession>
<dbReference type="Proteomes" id="UP000059680">
    <property type="component" value="Chromosome 1"/>
</dbReference>
<dbReference type="EMBL" id="AP014957">
    <property type="protein sequence ID" value="BAS73098.1"/>
    <property type="molecule type" value="Genomic_DNA"/>
</dbReference>
<feature type="non-terminal residue" evidence="2">
    <location>
        <position position="1"/>
    </location>
</feature>
<organism evidence="2 3">
    <name type="scientific">Oryza sativa subsp. japonica</name>
    <name type="common">Rice</name>
    <dbReference type="NCBI Taxonomy" id="39947"/>
    <lineage>
        <taxon>Eukaryota</taxon>
        <taxon>Viridiplantae</taxon>
        <taxon>Streptophyta</taxon>
        <taxon>Embryophyta</taxon>
        <taxon>Tracheophyta</taxon>
        <taxon>Spermatophyta</taxon>
        <taxon>Magnoliopsida</taxon>
        <taxon>Liliopsida</taxon>
        <taxon>Poales</taxon>
        <taxon>Poaceae</taxon>
        <taxon>BOP clade</taxon>
        <taxon>Oryzoideae</taxon>
        <taxon>Oryzeae</taxon>
        <taxon>Oryzinae</taxon>
        <taxon>Oryza</taxon>
        <taxon>Oryza sativa</taxon>
    </lineage>
</organism>
<dbReference type="Gramene" id="Os01t0608900-01">
    <property type="protein sequence ID" value="Os01t0608900-01"/>
    <property type="gene ID" value="Os01g0608900"/>
</dbReference>
<reference evidence="2 3" key="3">
    <citation type="journal article" date="2013" name="Rice">
        <title>Improvement of the Oryza sativa Nipponbare reference genome using next generation sequence and optical map data.</title>
        <authorList>
            <person name="Kawahara Y."/>
            <person name="de la Bastide M."/>
            <person name="Hamilton J.P."/>
            <person name="Kanamori H."/>
            <person name="McCombie W.R."/>
            <person name="Ouyang S."/>
            <person name="Schwartz D.C."/>
            <person name="Tanaka T."/>
            <person name="Wu J."/>
            <person name="Zhou S."/>
            <person name="Childs K.L."/>
            <person name="Davidson R.M."/>
            <person name="Lin H."/>
            <person name="Quesada-Ocampo L."/>
            <person name="Vaillancourt B."/>
            <person name="Sakai H."/>
            <person name="Lee S.S."/>
            <person name="Kim J."/>
            <person name="Numa H."/>
            <person name="Itoh T."/>
            <person name="Buell C.R."/>
            <person name="Matsumoto T."/>
        </authorList>
    </citation>
    <scope>NUCLEOTIDE SEQUENCE [LARGE SCALE GENOMIC DNA]</scope>
    <source>
        <strain evidence="3">cv. Nipponbare</strain>
    </source>
</reference>
<name>A0A0P0V518_ORYSJ</name>
<reference evidence="2 3" key="2">
    <citation type="journal article" date="2013" name="Plant Cell Physiol.">
        <title>Rice Annotation Project Database (RAP-DB): an integrative and interactive database for rice genomics.</title>
        <authorList>
            <person name="Sakai H."/>
            <person name="Lee S.S."/>
            <person name="Tanaka T."/>
            <person name="Numa H."/>
            <person name="Kim J."/>
            <person name="Kawahara Y."/>
            <person name="Wakimoto H."/>
            <person name="Yang C.C."/>
            <person name="Iwamoto M."/>
            <person name="Abe T."/>
            <person name="Yamada Y."/>
            <person name="Muto A."/>
            <person name="Inokuchi H."/>
            <person name="Ikemura T."/>
            <person name="Matsumoto T."/>
            <person name="Sasaki T."/>
            <person name="Itoh T."/>
        </authorList>
    </citation>
    <scope>NUCLEOTIDE SEQUENCE [LARGE SCALE GENOMIC DNA]</scope>
    <source>
        <strain evidence="3">cv. Nipponbare</strain>
    </source>
</reference>
<gene>
    <name evidence="2" type="ordered locus">Os01g0608900</name>
    <name evidence="2" type="ORF">OSNPB_010608900</name>
</gene>
<evidence type="ECO:0000313" key="2">
    <source>
        <dbReference type="EMBL" id="BAS73098.1"/>
    </source>
</evidence>
<keyword evidence="3" id="KW-1185">Reference proteome</keyword>
<evidence type="ECO:0000313" key="3">
    <source>
        <dbReference type="Proteomes" id="UP000059680"/>
    </source>
</evidence>